<dbReference type="CDD" id="cd05010">
    <property type="entry name" value="SIS_AgaS_like"/>
    <property type="match status" value="1"/>
</dbReference>
<keyword evidence="3" id="KW-1185">Reference proteome</keyword>
<reference evidence="2 3" key="1">
    <citation type="journal article" date="2009" name="Appl. Environ. Microbiol.">
        <title>Three genomes from the phylum Acidobacteria provide insight into the lifestyles of these microorganisms in soils.</title>
        <authorList>
            <person name="Ward N.L."/>
            <person name="Challacombe J.F."/>
            <person name="Janssen P.H."/>
            <person name="Henrissat B."/>
            <person name="Coutinho P.M."/>
            <person name="Wu M."/>
            <person name="Xie G."/>
            <person name="Haft D.H."/>
            <person name="Sait M."/>
            <person name="Badger J."/>
            <person name="Barabote R.D."/>
            <person name="Bradley B."/>
            <person name="Brettin T.S."/>
            <person name="Brinkac L.M."/>
            <person name="Bruce D."/>
            <person name="Creasy T."/>
            <person name="Daugherty S.C."/>
            <person name="Davidsen T.M."/>
            <person name="DeBoy R.T."/>
            <person name="Detter J.C."/>
            <person name="Dodson R.J."/>
            <person name="Durkin A.S."/>
            <person name="Ganapathy A."/>
            <person name="Gwinn-Giglio M."/>
            <person name="Han C.S."/>
            <person name="Khouri H."/>
            <person name="Kiss H."/>
            <person name="Kothari S.P."/>
            <person name="Madupu R."/>
            <person name="Nelson K.E."/>
            <person name="Nelson W.C."/>
            <person name="Paulsen I."/>
            <person name="Penn K."/>
            <person name="Ren Q."/>
            <person name="Rosovitz M.J."/>
            <person name="Selengut J.D."/>
            <person name="Shrivastava S."/>
            <person name="Sullivan S.A."/>
            <person name="Tapia R."/>
            <person name="Thompson L.S."/>
            <person name="Watkins K.L."/>
            <person name="Yang Q."/>
            <person name="Yu C."/>
            <person name="Zafar N."/>
            <person name="Zhou L."/>
            <person name="Kuske C.R."/>
        </authorList>
    </citation>
    <scope>NUCLEOTIDE SEQUENCE [LARGE SCALE GENOMIC DNA]</scope>
    <source>
        <strain evidence="2 3">Ellin345</strain>
    </source>
</reference>
<dbReference type="InterPro" id="IPR046348">
    <property type="entry name" value="SIS_dom_sf"/>
</dbReference>
<dbReference type="AlphaFoldDB" id="Q1ITY0"/>
<organism evidence="2 3">
    <name type="scientific">Koribacter versatilis (strain Ellin345)</name>
    <dbReference type="NCBI Taxonomy" id="204669"/>
    <lineage>
        <taxon>Bacteria</taxon>
        <taxon>Pseudomonadati</taxon>
        <taxon>Acidobacteriota</taxon>
        <taxon>Terriglobia</taxon>
        <taxon>Terriglobales</taxon>
        <taxon>Candidatus Korobacteraceae</taxon>
        <taxon>Candidatus Korobacter</taxon>
    </lineage>
</organism>
<dbReference type="InterPro" id="IPR001347">
    <property type="entry name" value="SIS_dom"/>
</dbReference>
<evidence type="ECO:0000313" key="2">
    <source>
        <dbReference type="EMBL" id="ABF39670.1"/>
    </source>
</evidence>
<evidence type="ECO:0000313" key="3">
    <source>
        <dbReference type="Proteomes" id="UP000002432"/>
    </source>
</evidence>
<dbReference type="Gene3D" id="3.40.50.10490">
    <property type="entry name" value="Glucose-6-phosphate isomerase like protein, domain 1"/>
    <property type="match status" value="2"/>
</dbReference>
<dbReference type="KEGG" id="aba:Acid345_0665"/>
<name>Q1ITY0_KORVE</name>
<dbReference type="PROSITE" id="PS51464">
    <property type="entry name" value="SIS"/>
    <property type="match status" value="1"/>
</dbReference>
<feature type="domain" description="SIS" evidence="1">
    <location>
        <begin position="231"/>
        <end position="382"/>
    </location>
</feature>
<proteinExistence type="predicted"/>
<dbReference type="Proteomes" id="UP000002432">
    <property type="component" value="Chromosome"/>
</dbReference>
<dbReference type="GO" id="GO:0097367">
    <property type="term" value="F:carbohydrate derivative binding"/>
    <property type="evidence" value="ECO:0007669"/>
    <property type="project" value="InterPro"/>
</dbReference>
<accession>Q1ITY0</accession>
<sequence length="400" mass="43835">MTIKTEKNSGNPLSALMELAQEEKASRGLLHTPAEIAQQPETWQGTYARVDRQKSALREFLGVSLSATTTVYLIGAGTSDYIGRALCSVLRQKWQCDVIAVPSTELITNLENYVLPRRNYLWISFSRSGDSSEGVGVLDLAITKYPAIRHLIVGCNKDGKMAQMCADRDNCYVLLLDDATNDRGLAMTSSFTNMVIAGHCLANIDDLSAYRPLVESLIGMAREMLHVAPPIALEISKLRLRKACYVGSGAQAATATECALKTVEMSAGTIHTMAESTMGLRHGPMSALGDDSLFVAFVSSDERRQRYELDLIKEIHRKQLGRVRVAIAPPNLDELVDYCEHVITLDAPPDFPDDYRVPVDVIFGQLVGLFSSIQAGLQPDRPSPNGAITRVVSDVNIYLD</sequence>
<dbReference type="eggNOG" id="COG2222">
    <property type="taxonomic scope" value="Bacteria"/>
</dbReference>
<dbReference type="SUPFAM" id="SSF53697">
    <property type="entry name" value="SIS domain"/>
    <property type="match status" value="1"/>
</dbReference>
<dbReference type="PANTHER" id="PTHR10937">
    <property type="entry name" value="GLUCOSAMINE--FRUCTOSE-6-PHOSPHATE AMINOTRANSFERASE, ISOMERIZING"/>
    <property type="match status" value="1"/>
</dbReference>
<gene>
    <name evidence="2" type="ordered locus">Acid345_0665</name>
</gene>
<keyword evidence="2" id="KW-0413">Isomerase</keyword>
<dbReference type="STRING" id="204669.Acid345_0665"/>
<dbReference type="GO" id="GO:1901135">
    <property type="term" value="P:carbohydrate derivative metabolic process"/>
    <property type="evidence" value="ECO:0007669"/>
    <property type="project" value="InterPro"/>
</dbReference>
<dbReference type="HOGENOM" id="CLU_012520_0_0_0"/>
<dbReference type="InterPro" id="IPR035464">
    <property type="entry name" value="SIS_AgaS"/>
</dbReference>
<dbReference type="EnsemblBacteria" id="ABF39670">
    <property type="protein sequence ID" value="ABF39670"/>
    <property type="gene ID" value="Acid345_0665"/>
</dbReference>
<dbReference type="Pfam" id="PF01380">
    <property type="entry name" value="SIS"/>
    <property type="match status" value="1"/>
</dbReference>
<dbReference type="EMBL" id="CP000360">
    <property type="protein sequence ID" value="ABF39670.1"/>
    <property type="molecule type" value="Genomic_DNA"/>
</dbReference>
<protein>
    <submittedName>
        <fullName evidence="2">Galactosamine 6-phosphate isomerase AgaS</fullName>
    </submittedName>
</protein>
<dbReference type="OrthoDB" id="9779207at2"/>
<dbReference type="GO" id="GO:0016853">
    <property type="term" value="F:isomerase activity"/>
    <property type="evidence" value="ECO:0007669"/>
    <property type="project" value="UniProtKB-KW"/>
</dbReference>
<evidence type="ECO:0000259" key="1">
    <source>
        <dbReference type="PROSITE" id="PS51464"/>
    </source>
</evidence>
<dbReference type="RefSeq" id="WP_011521472.1">
    <property type="nucleotide sequence ID" value="NC_008009.1"/>
</dbReference>